<reference evidence="1" key="1">
    <citation type="submission" date="2022-08" db="EMBL/GenBank/DDBJ databases">
        <title>Genome Sequence of Lecanicillium fungicola.</title>
        <authorList>
            <person name="Buettner E."/>
        </authorList>
    </citation>
    <scope>NUCLEOTIDE SEQUENCE</scope>
    <source>
        <strain evidence="1">Babe33</strain>
    </source>
</reference>
<dbReference type="Proteomes" id="UP001143910">
    <property type="component" value="Unassembled WGS sequence"/>
</dbReference>
<dbReference type="EMBL" id="JANJQO010000181">
    <property type="protein sequence ID" value="KAJ2980673.1"/>
    <property type="molecule type" value="Genomic_DNA"/>
</dbReference>
<protein>
    <submittedName>
        <fullName evidence="1">Uncharacterized protein</fullName>
    </submittedName>
</protein>
<name>A0ACC1NQP9_9HYPO</name>
<sequence>MAANGEQDVFSPSDVLAAIMTMRSGEQEAKKKAHAYLENFQKSKTSWATIIGILQSKSEPEATLFAAITLRGKITYDLSTQVSTSELSGLRNQILLLLKQFAAGPKPIRVQLCVCLAILAIQMKDWNDVLPSVVQSLNDSPESHACVLDFLRVLPEEVTEGRKITLSEDDLADRSKELLADNADRVVQLLINYSQSSPASARNPQLMECITSWLREVPVESIVNSPLLDVVFDGINADECSQESSECLCVMLRETREVDDNQQIIQVLFPRVVGLQPRIAVLAEEEDTETLKSLTKVIATAAECWSVAIARQPSHFRALVEAVLECAARDKDQDVIEHTFNFWYDLKQYLVLERYIQSRLELVDVYSKLVDVLLRHLQYPRPDSGNEADLFDGDREQEEKFREFRHQMGDTLKDSCEVMGITQCLTKVLNAIQVWMQNYASQVTDDAVPNWQQLEAPLFAMRALGRIVDRDEDVVLPQLMPLLVQIPNHEKLKFATIMVLGRYTEWTAAHPEYLEPQFNYIVNAFQADSKEIVRAAALAIKFFCTDCRNLLGGQVLQLQTFYDQVLDKLPNQSKEEVTDGVSSVVAVQPADQTYALLKTYCDPLIQRLMTMANQATDKESKIAMAEHLQLITIFVQNVTPAVNPGDANPAVKYWQEVFPILSTVLENFLDFSPICERICRCWRNMVVSYRTSMAPLLPEMANKLATGFTASREGCFLWVTGTILREFSEDRDNVDPATTENIYSFFEAQATVFLRAMTEMQPSDLPDAIDDFFRLMIDALLYYPQKLIPSALLLPIFEAAIYALTLEQRDPLVSTLHYVRDLLSYGSNNPASSEGLPEPTAQQIKSIILSMLQTHGIGLVKQVMAGMMLTFPRDCFADGSGVLLALFEMLPSQTAEWVAQTIQLLPDGTVNPDEANRLMGKIKERLSTDDASNMRHVRVLLQDFTNSYRRRNVAPRDGLGQLEATRFQFSG</sequence>
<gene>
    <name evidence="1" type="ORF">NQ176_g2496</name>
</gene>
<accession>A0ACC1NQP9</accession>
<comment type="caution">
    <text evidence="1">The sequence shown here is derived from an EMBL/GenBank/DDBJ whole genome shotgun (WGS) entry which is preliminary data.</text>
</comment>
<organism evidence="1 2">
    <name type="scientific">Zarea fungicola</name>
    <dbReference type="NCBI Taxonomy" id="93591"/>
    <lineage>
        <taxon>Eukaryota</taxon>
        <taxon>Fungi</taxon>
        <taxon>Dikarya</taxon>
        <taxon>Ascomycota</taxon>
        <taxon>Pezizomycotina</taxon>
        <taxon>Sordariomycetes</taxon>
        <taxon>Hypocreomycetidae</taxon>
        <taxon>Hypocreales</taxon>
        <taxon>Cordycipitaceae</taxon>
        <taxon>Zarea</taxon>
    </lineage>
</organism>
<keyword evidence="2" id="KW-1185">Reference proteome</keyword>
<proteinExistence type="predicted"/>
<evidence type="ECO:0000313" key="1">
    <source>
        <dbReference type="EMBL" id="KAJ2980673.1"/>
    </source>
</evidence>
<evidence type="ECO:0000313" key="2">
    <source>
        <dbReference type="Proteomes" id="UP001143910"/>
    </source>
</evidence>